<evidence type="ECO:0000256" key="3">
    <source>
        <dbReference type="ARBA" id="ARBA00023159"/>
    </source>
</evidence>
<evidence type="ECO:0000259" key="7">
    <source>
        <dbReference type="PROSITE" id="PS50930"/>
    </source>
</evidence>
<dbReference type="PANTHER" id="PTHR37299:SF3">
    <property type="entry name" value="STAGE 0 SPORULATION PROTEIN A HOMOLOG"/>
    <property type="match status" value="1"/>
</dbReference>
<feature type="modified residue" description="4-aspartylphosphate" evidence="5">
    <location>
        <position position="54"/>
    </location>
</feature>
<evidence type="ECO:0000256" key="2">
    <source>
        <dbReference type="ARBA" id="ARBA00023012"/>
    </source>
</evidence>
<sequence length="245" mass="28970">MKIFILEDDSLQILRLKLILESIQPNLVIQTFKESDKLLQHITQPDENNIYLLDIELKNSRYGGFEASQRIREIDNLGTIIFITTHSEFMRKTYEYRVAALDFIDKIQTNDEIKQSLVTDFQLIKERQNLNEETEFIELESNSEIFRIPVSDIYFFETITDLTKRKLSVYTKSQHFVVKGNLKSIETKSDSFMRVHRSFVANVNNIKRFDSKEKKLYFSEKTYCLVSRKNVVPLKNILKEGFVEM</sequence>
<dbReference type="SUPFAM" id="SSF52172">
    <property type="entry name" value="CheY-like"/>
    <property type="match status" value="1"/>
</dbReference>
<dbReference type="InterPro" id="IPR046947">
    <property type="entry name" value="LytR-like"/>
</dbReference>
<dbReference type="Gene3D" id="2.40.50.1020">
    <property type="entry name" value="LytTr DNA-binding domain"/>
    <property type="match status" value="1"/>
</dbReference>
<evidence type="ECO:0000256" key="4">
    <source>
        <dbReference type="ARBA" id="ARBA00037164"/>
    </source>
</evidence>
<dbReference type="SMART" id="SM00448">
    <property type="entry name" value="REC"/>
    <property type="match status" value="1"/>
</dbReference>
<dbReference type="Gene3D" id="3.40.50.2300">
    <property type="match status" value="1"/>
</dbReference>
<dbReference type="EMBL" id="QFAS01000008">
    <property type="protein sequence ID" value="PWG51496.1"/>
    <property type="molecule type" value="Genomic_DNA"/>
</dbReference>
<reference evidence="8 10" key="1">
    <citation type="submission" date="2017-03" db="EMBL/GenBank/DDBJ databases">
        <title>Phylogenomics and comparative genomics of Lactobacillus salivarius, a mammalian gut commensal.</title>
        <authorList>
            <person name="Harris H.M."/>
        </authorList>
    </citation>
    <scope>NUCLEOTIDE SEQUENCE [LARGE SCALE GENOMIC DNA]</scope>
    <source>
        <strain evidence="8 10">LMG 14477</strain>
    </source>
</reference>
<gene>
    <name evidence="8" type="ORF">B6U60_04130</name>
    <name evidence="9" type="ORF">DB362_06645</name>
</gene>
<evidence type="ECO:0000256" key="1">
    <source>
        <dbReference type="ARBA" id="ARBA00022490"/>
    </source>
</evidence>
<dbReference type="SMART" id="SM00850">
    <property type="entry name" value="LytTR"/>
    <property type="match status" value="1"/>
</dbReference>
<comment type="caution">
    <text evidence="8">The sequence shown here is derived from an EMBL/GenBank/DDBJ whole genome shotgun (WGS) entry which is preliminary data.</text>
</comment>
<accession>A0A1V9QTY3</accession>
<evidence type="ECO:0000313" key="10">
    <source>
        <dbReference type="Proteomes" id="UP000192638"/>
    </source>
</evidence>
<dbReference type="PROSITE" id="PS50110">
    <property type="entry name" value="RESPONSE_REGULATORY"/>
    <property type="match status" value="1"/>
</dbReference>
<dbReference type="Pfam" id="PF04397">
    <property type="entry name" value="LytTR"/>
    <property type="match status" value="1"/>
</dbReference>
<proteinExistence type="predicted"/>
<evidence type="ECO:0000313" key="9">
    <source>
        <dbReference type="EMBL" id="PWG51496.1"/>
    </source>
</evidence>
<evidence type="ECO:0000259" key="6">
    <source>
        <dbReference type="PROSITE" id="PS50110"/>
    </source>
</evidence>
<dbReference type="InterPro" id="IPR001789">
    <property type="entry name" value="Sig_transdc_resp-reg_receiver"/>
</dbReference>
<dbReference type="InterPro" id="IPR007492">
    <property type="entry name" value="LytTR_DNA-bd_dom"/>
</dbReference>
<evidence type="ECO:0000256" key="5">
    <source>
        <dbReference type="PROSITE-ProRule" id="PRU00169"/>
    </source>
</evidence>
<dbReference type="RefSeq" id="WP_081530477.1">
    <property type="nucleotide sequence ID" value="NZ_CP047413.1"/>
</dbReference>
<name>A0A1V9QTY3_9LACO</name>
<keyword evidence="1" id="KW-0963">Cytoplasm</keyword>
<reference evidence="9 11" key="2">
    <citation type="submission" date="2018-05" db="EMBL/GenBank/DDBJ databases">
        <title>Lactobacillus salivarius genome sequencing and assembly.</title>
        <authorList>
            <person name="Audisio C."/>
            <person name="Albarracin L."/>
            <person name="Torres M.J."/>
            <person name="Hebert E.M."/>
            <person name="Saavedra L."/>
        </authorList>
    </citation>
    <scope>NUCLEOTIDE SEQUENCE [LARGE SCALE GENOMIC DNA]</scope>
    <source>
        <strain evidence="9 11">A3iob</strain>
    </source>
</reference>
<evidence type="ECO:0000313" key="8">
    <source>
        <dbReference type="EMBL" id="OQQ84354.1"/>
    </source>
</evidence>
<evidence type="ECO:0000313" key="11">
    <source>
        <dbReference type="Proteomes" id="UP000245607"/>
    </source>
</evidence>
<keyword evidence="3" id="KW-0010">Activator</keyword>
<feature type="domain" description="HTH LytTR-type" evidence="7">
    <location>
        <begin position="137"/>
        <end position="240"/>
    </location>
</feature>
<dbReference type="PROSITE" id="PS50930">
    <property type="entry name" value="HTH_LYTTR"/>
    <property type="match status" value="1"/>
</dbReference>
<dbReference type="AlphaFoldDB" id="A0A1V9QTY3"/>
<dbReference type="EMBL" id="NBEB01000041">
    <property type="protein sequence ID" value="OQQ84354.1"/>
    <property type="molecule type" value="Genomic_DNA"/>
</dbReference>
<dbReference type="InterPro" id="IPR011006">
    <property type="entry name" value="CheY-like_superfamily"/>
</dbReference>
<dbReference type="Proteomes" id="UP000245607">
    <property type="component" value="Unassembled WGS sequence"/>
</dbReference>
<organism evidence="8 10">
    <name type="scientific">Ligilactobacillus salivarius</name>
    <dbReference type="NCBI Taxonomy" id="1624"/>
    <lineage>
        <taxon>Bacteria</taxon>
        <taxon>Bacillati</taxon>
        <taxon>Bacillota</taxon>
        <taxon>Bacilli</taxon>
        <taxon>Lactobacillales</taxon>
        <taxon>Lactobacillaceae</taxon>
        <taxon>Ligilactobacillus</taxon>
    </lineage>
</organism>
<keyword evidence="5" id="KW-0597">Phosphoprotein</keyword>
<comment type="function">
    <text evidence="4">Required for high-level post-exponential phase expression of a series of secreted proteins.</text>
</comment>
<dbReference type="PANTHER" id="PTHR37299">
    <property type="entry name" value="TRANSCRIPTIONAL REGULATOR-RELATED"/>
    <property type="match status" value="1"/>
</dbReference>
<dbReference type="GO" id="GO:0003677">
    <property type="term" value="F:DNA binding"/>
    <property type="evidence" value="ECO:0007669"/>
    <property type="project" value="UniProtKB-KW"/>
</dbReference>
<dbReference type="Proteomes" id="UP000192638">
    <property type="component" value="Unassembled WGS sequence"/>
</dbReference>
<dbReference type="Pfam" id="PF00072">
    <property type="entry name" value="Response_reg"/>
    <property type="match status" value="1"/>
</dbReference>
<keyword evidence="2" id="KW-0902">Two-component regulatory system</keyword>
<dbReference type="GO" id="GO:0000156">
    <property type="term" value="F:phosphorelay response regulator activity"/>
    <property type="evidence" value="ECO:0007669"/>
    <property type="project" value="InterPro"/>
</dbReference>
<protein>
    <submittedName>
        <fullName evidence="8">DNA-binding response regulator</fullName>
    </submittedName>
</protein>
<keyword evidence="8" id="KW-0238">DNA-binding</keyword>
<feature type="domain" description="Response regulatory" evidence="6">
    <location>
        <begin position="2"/>
        <end position="121"/>
    </location>
</feature>